<evidence type="ECO:0000313" key="5">
    <source>
        <dbReference type="Proteomes" id="UP000321578"/>
    </source>
</evidence>
<evidence type="ECO:0000313" key="4">
    <source>
        <dbReference type="EMBL" id="TXD87741.1"/>
    </source>
</evidence>
<keyword evidence="2" id="KW-0732">Signal</keyword>
<feature type="domain" description="Peptidase S74" evidence="3">
    <location>
        <begin position="528"/>
        <end position="622"/>
    </location>
</feature>
<sequence>MKIRHLILLALLPLFSVNAQNFEDNFANESINDVPTQWRNVKGLGRIGELDGQKVLNLDRYTVVSPIVNGQDNNYLGDQFTIEFDAFFYDASSPNRQYYIIHLWEGTGVYGENGKHTDPYLIYKHGITVTGSFVNRKKLEPLAELERKWRHIKIEFAQKTLKIYINSRLTHIQPDLFYDPPMVSFSARNASGATSGITNVTITDQVDSIGPTTDEEPDDNSTSDQNLPYTFPPNDGNANQILQTDGQGTLSWVDFLADSSAGDSSTGLEAIDQGNGIGWRLVNGNEEYYGNIGKNAIDLSIESRSNRKNNEKGAMGEHAFASGNSTTASGRFSTAMGQNTIASGTNSMTMNSNTTASGLSSTAMGNSTWASGTNSIVAGNNTRAFGDNSVAMGGGVIADANNSFAIGRYNIGGGHPKEWREIDPIFEIGNGKSYPDKGTKEKSNALTVLKNGNIGIGTHTPQVKLHIQDGLDANNSKGGYLIIGDKQKENIVFDNNEIIARNNVQPAILYLQSDGGDVYVGRAVVHSSDRRLKQDIENLNYGLNEILQLRPVSYHWKSNPDATNKSLGLIAQDVQPILKELITANTNNGNDTLGVNYTELIPILIKAIQEQQTVIENLKSSATHKDEALVQLNERIEKLETLYSTHKISQK</sequence>
<dbReference type="PROSITE" id="PS51688">
    <property type="entry name" value="ICA"/>
    <property type="match status" value="1"/>
</dbReference>
<protein>
    <recommendedName>
        <fullName evidence="3">Peptidase S74 domain-containing protein</fullName>
    </recommendedName>
</protein>
<keyword evidence="5" id="KW-1185">Reference proteome</keyword>
<dbReference type="Proteomes" id="UP000321578">
    <property type="component" value="Unassembled WGS sequence"/>
</dbReference>
<organism evidence="4 5">
    <name type="scientific">Subsaximicrobium wynnwilliamsii</name>
    <dbReference type="NCBI Taxonomy" id="291179"/>
    <lineage>
        <taxon>Bacteria</taxon>
        <taxon>Pseudomonadati</taxon>
        <taxon>Bacteroidota</taxon>
        <taxon>Flavobacteriia</taxon>
        <taxon>Flavobacteriales</taxon>
        <taxon>Flavobacteriaceae</taxon>
        <taxon>Subsaximicrobium</taxon>
    </lineage>
</organism>
<dbReference type="InterPro" id="IPR036388">
    <property type="entry name" value="WH-like_DNA-bd_sf"/>
</dbReference>
<dbReference type="SUPFAM" id="SSF101967">
    <property type="entry name" value="Adhesin YadA, collagen-binding domain"/>
    <property type="match status" value="1"/>
</dbReference>
<evidence type="ECO:0000256" key="2">
    <source>
        <dbReference type="SAM" id="SignalP"/>
    </source>
</evidence>
<feature type="chain" id="PRO_5022814380" description="Peptidase S74 domain-containing protein" evidence="2">
    <location>
        <begin position="20"/>
        <end position="651"/>
    </location>
</feature>
<evidence type="ECO:0000256" key="1">
    <source>
        <dbReference type="SAM" id="MobiDB-lite"/>
    </source>
</evidence>
<accession>A0A5C6ZCI0</accession>
<name>A0A5C6ZCI0_9FLAO</name>
<dbReference type="Pfam" id="PF13884">
    <property type="entry name" value="Peptidase_S74"/>
    <property type="match status" value="1"/>
</dbReference>
<dbReference type="EMBL" id="VORO01000020">
    <property type="protein sequence ID" value="TXD87741.1"/>
    <property type="molecule type" value="Genomic_DNA"/>
</dbReference>
<comment type="caution">
    <text evidence="4">The sequence shown here is derived from an EMBL/GenBank/DDBJ whole genome shotgun (WGS) entry which is preliminary data.</text>
</comment>
<dbReference type="InterPro" id="IPR030392">
    <property type="entry name" value="S74_ICA"/>
</dbReference>
<feature type="signal peptide" evidence="2">
    <location>
        <begin position="1"/>
        <end position="19"/>
    </location>
</feature>
<reference evidence="4 5" key="1">
    <citation type="submission" date="2019-08" db="EMBL/GenBank/DDBJ databases">
        <title>Genomes of Subsaximicrobium wynnwilliamsii strains.</title>
        <authorList>
            <person name="Bowman J.P."/>
        </authorList>
    </citation>
    <scope>NUCLEOTIDE SEQUENCE [LARGE SCALE GENOMIC DNA]</scope>
    <source>
        <strain evidence="4 5">2-80-2</strain>
    </source>
</reference>
<dbReference type="RefSeq" id="WP_147087524.1">
    <property type="nucleotide sequence ID" value="NZ_VORM01000020.1"/>
</dbReference>
<dbReference type="GO" id="GO:0019867">
    <property type="term" value="C:outer membrane"/>
    <property type="evidence" value="ECO:0007669"/>
    <property type="project" value="InterPro"/>
</dbReference>
<dbReference type="OrthoDB" id="1183114at2"/>
<dbReference type="Gene3D" id="2.150.10.10">
    <property type="entry name" value="Serralysin-like metalloprotease, C-terminal"/>
    <property type="match status" value="1"/>
</dbReference>
<gene>
    <name evidence="4" type="ORF">ESY86_15620</name>
</gene>
<evidence type="ECO:0000259" key="3">
    <source>
        <dbReference type="PROSITE" id="PS51688"/>
    </source>
</evidence>
<dbReference type="AlphaFoldDB" id="A0A5C6ZCI0"/>
<dbReference type="Gene3D" id="1.10.10.10">
    <property type="entry name" value="Winged helix-like DNA-binding domain superfamily/Winged helix DNA-binding domain"/>
    <property type="match status" value="1"/>
</dbReference>
<dbReference type="Pfam" id="PF05658">
    <property type="entry name" value="YadA_head"/>
    <property type="match status" value="2"/>
</dbReference>
<proteinExistence type="predicted"/>
<dbReference type="InterPro" id="IPR011049">
    <property type="entry name" value="Serralysin-like_metalloprot_C"/>
</dbReference>
<dbReference type="InterPro" id="IPR008640">
    <property type="entry name" value="Adhesin_Head_dom"/>
</dbReference>
<feature type="region of interest" description="Disordered" evidence="1">
    <location>
        <begin position="201"/>
        <end position="242"/>
    </location>
</feature>
<dbReference type="CDD" id="cd12820">
    <property type="entry name" value="LbR_YadA-like"/>
    <property type="match status" value="1"/>
</dbReference>